<evidence type="ECO:0000256" key="7">
    <source>
        <dbReference type="ARBA" id="ARBA00023065"/>
    </source>
</evidence>
<evidence type="ECO:0000313" key="12">
    <source>
        <dbReference type="Proteomes" id="UP001108240"/>
    </source>
</evidence>
<evidence type="ECO:0000256" key="5">
    <source>
        <dbReference type="ARBA" id="ARBA00022781"/>
    </source>
</evidence>
<dbReference type="GO" id="GO:0046961">
    <property type="term" value="F:proton-transporting ATPase activity, rotational mechanism"/>
    <property type="evidence" value="ECO:0007669"/>
    <property type="project" value="InterPro"/>
</dbReference>
<keyword evidence="12" id="KW-1185">Reference proteome</keyword>
<evidence type="ECO:0000256" key="8">
    <source>
        <dbReference type="ARBA" id="ARBA00023136"/>
    </source>
</evidence>
<accession>A0A8C1AC25</accession>
<dbReference type="InterPro" id="IPR002490">
    <property type="entry name" value="V-ATPase_116kDa_su"/>
</dbReference>
<keyword evidence="8 9" id="KW-0472">Membrane</keyword>
<feature type="transmembrane region" description="Helical" evidence="9">
    <location>
        <begin position="740"/>
        <end position="762"/>
    </location>
</feature>
<dbReference type="Proteomes" id="UP001108240">
    <property type="component" value="Unplaced"/>
</dbReference>
<dbReference type="AlphaFoldDB" id="A0A8C1AC25"/>
<evidence type="ECO:0000256" key="2">
    <source>
        <dbReference type="ARBA" id="ARBA00009904"/>
    </source>
</evidence>
<feature type="transmembrane region" description="Helical" evidence="9">
    <location>
        <begin position="548"/>
        <end position="566"/>
    </location>
</feature>
<evidence type="ECO:0000256" key="1">
    <source>
        <dbReference type="ARBA" id="ARBA00004141"/>
    </source>
</evidence>
<evidence type="ECO:0000256" key="9">
    <source>
        <dbReference type="RuleBase" id="RU361189"/>
    </source>
</evidence>
<dbReference type="Pfam" id="PF01496">
    <property type="entry name" value="V_ATPase_I"/>
    <property type="match status" value="2"/>
</dbReference>
<keyword evidence="10" id="KW-0175">Coiled coil</keyword>
<comment type="function">
    <text evidence="9">Essential component of the vacuolar proton pump (V-ATPase), a multimeric enzyme that catalyzes the translocation of protons across the membranes. Required for assembly and activity of the V-ATPase.</text>
</comment>
<keyword evidence="5 9" id="KW-0375">Hydrogen ion transport</keyword>
<evidence type="ECO:0000256" key="3">
    <source>
        <dbReference type="ARBA" id="ARBA00022448"/>
    </source>
</evidence>
<name>A0A8C1AC25_CYPCA</name>
<feature type="transmembrane region" description="Helical" evidence="9">
    <location>
        <begin position="578"/>
        <end position="605"/>
    </location>
</feature>
<keyword evidence="7 9" id="KW-0406">Ion transport</keyword>
<proteinExistence type="inferred from homology"/>
<feature type="transmembrane region" description="Helical" evidence="9">
    <location>
        <begin position="454"/>
        <end position="472"/>
    </location>
</feature>
<evidence type="ECO:0000313" key="11">
    <source>
        <dbReference type="Ensembl" id="ENSCCRP00000015902.2"/>
    </source>
</evidence>
<feature type="coiled-coil region" evidence="10">
    <location>
        <begin position="94"/>
        <end position="128"/>
    </location>
</feature>
<dbReference type="GO" id="GO:0005886">
    <property type="term" value="C:plasma membrane"/>
    <property type="evidence" value="ECO:0007669"/>
    <property type="project" value="TreeGrafter"/>
</dbReference>
<dbReference type="PIRSF" id="PIRSF001293">
    <property type="entry name" value="ATP6V0A1"/>
    <property type="match status" value="1"/>
</dbReference>
<protein>
    <recommendedName>
        <fullName evidence="9">V-type proton ATPase subunit a</fullName>
    </recommendedName>
</protein>
<evidence type="ECO:0000256" key="6">
    <source>
        <dbReference type="ARBA" id="ARBA00022989"/>
    </source>
</evidence>
<evidence type="ECO:0000256" key="4">
    <source>
        <dbReference type="ARBA" id="ARBA00022692"/>
    </source>
</evidence>
<comment type="subcellular location">
    <subcellularLocation>
        <location evidence="1">Membrane</location>
        <topology evidence="1">Multi-pass membrane protein</topology>
    </subcellularLocation>
</comment>
<keyword evidence="3 9" id="KW-0813">Transport</keyword>
<feature type="transmembrane region" description="Helical" evidence="9">
    <location>
        <begin position="409"/>
        <end position="433"/>
    </location>
</feature>
<dbReference type="GeneTree" id="ENSGT00950000182881"/>
<reference evidence="11" key="2">
    <citation type="submission" date="2025-09" db="UniProtKB">
        <authorList>
            <consortium name="Ensembl"/>
        </authorList>
    </citation>
    <scope>IDENTIFICATION</scope>
</reference>
<evidence type="ECO:0000256" key="10">
    <source>
        <dbReference type="SAM" id="Coils"/>
    </source>
</evidence>
<organism evidence="11 12">
    <name type="scientific">Cyprinus carpio carpio</name>
    <dbReference type="NCBI Taxonomy" id="630221"/>
    <lineage>
        <taxon>Eukaryota</taxon>
        <taxon>Metazoa</taxon>
        <taxon>Chordata</taxon>
        <taxon>Craniata</taxon>
        <taxon>Vertebrata</taxon>
        <taxon>Euteleostomi</taxon>
        <taxon>Actinopterygii</taxon>
        <taxon>Neopterygii</taxon>
        <taxon>Teleostei</taxon>
        <taxon>Ostariophysi</taxon>
        <taxon>Cypriniformes</taxon>
        <taxon>Cyprinidae</taxon>
        <taxon>Cyprininae</taxon>
        <taxon>Cyprinus</taxon>
    </lineage>
</organism>
<dbReference type="PANTHER" id="PTHR11629">
    <property type="entry name" value="VACUOLAR PROTON ATPASES"/>
    <property type="match status" value="1"/>
</dbReference>
<dbReference type="InterPro" id="IPR026028">
    <property type="entry name" value="V-type_ATPase_116kDa_su_euka"/>
</dbReference>
<dbReference type="GO" id="GO:0051117">
    <property type="term" value="F:ATPase binding"/>
    <property type="evidence" value="ECO:0007669"/>
    <property type="project" value="TreeGrafter"/>
</dbReference>
<comment type="similarity">
    <text evidence="2 9">Belongs to the V-ATPase 116 kDa subunit family.</text>
</comment>
<dbReference type="GO" id="GO:0000220">
    <property type="term" value="C:vacuolar proton-transporting V-type ATPase, V0 domain"/>
    <property type="evidence" value="ECO:0007669"/>
    <property type="project" value="InterPro"/>
</dbReference>
<sequence length="809" mass="92724">MGSLFRSEEMCLAQIFLQSGSAYDCISELGELGLVEFRDLNPSVNSFQRKFVNEIKRCEEMERILGYLLREIKKEDIPLPEGEVNPAAPLPKHVMVIMEQLQRLELELSEVTRNKEKLQKNLLELTEYTHMLRITRNFVQCSAEREPSQVQYEEFPFLEKEPMMDYTSMQRLGAKLGFISGLIQSVKVEAFERMLWRVCKGYTILSYSEVDGLLEDPDTGEPTRSVVFLISYWGDQIGQKVKKICDCYHCHLYPYPNSNEERTDVVEGLRTRIQDLHTVLHRTEDYLRQVLIKASESVFVWVIQVKKMKAIYHILNLCSFDVTNKCLIAEVWCPVNDLPALRRALEDGSRKSGATVPSFVNRIPSNDTPPTLIRTNKFTSGFQNIVDAYGVSSYREVNPAPYTIITFPFLFAVMFGDFGHGIIMALFALWMVLYENDRKLKKSRNEIWNIFFEGRYIILLMGIFSVYTGLIYNDCFSKSLNLFGSGWNVSAMFVSGVWSPSTLHSNSFLALDPNVTGVFKGAYPLGIDPIWNLASNRLTFLNSYKMKMSVIIGIIHMTFGVVLGVFNHLHFRRTFNLYLIFIPELLFLLCLFGYLVFMIIYKWLFFTVRDSQTAPSILIHFINMFLMQADSSQPLYPGQGYQRVRRSSEEELSLMHAHDMEEGTSLDSHSSSSDSQSEEFDFADVFLHQSIHTIEYCLGCISNTASYLRLWALSLAHAQLSEVLWAMVMRLGLRVDTSVGIVFLVPVFGLFAVLTVSILLVMEGLSAFLHALRLHWVEFQNKFYSGAGIKFVPFAFSLLHTSFENEGLL</sequence>
<dbReference type="GO" id="GO:0007035">
    <property type="term" value="P:vacuolar acidification"/>
    <property type="evidence" value="ECO:0007669"/>
    <property type="project" value="TreeGrafter"/>
</dbReference>
<dbReference type="Ensembl" id="ENSCCRT00000017350.2">
    <property type="protein sequence ID" value="ENSCCRP00000015902.2"/>
    <property type="gene ID" value="ENSCCRG00000008893.2"/>
</dbReference>
<keyword evidence="4 9" id="KW-0812">Transmembrane</keyword>
<reference evidence="11" key="1">
    <citation type="submission" date="2025-08" db="UniProtKB">
        <authorList>
            <consortium name="Ensembl"/>
        </authorList>
    </citation>
    <scope>IDENTIFICATION</scope>
</reference>
<keyword evidence="6 9" id="KW-1133">Transmembrane helix</keyword>
<dbReference type="PANTHER" id="PTHR11629:SF22">
    <property type="entry name" value="V-TYPE PROTON ATPASE 116 KDA SUBUNIT A 2"/>
    <property type="match status" value="1"/>
</dbReference>